<reference evidence="3" key="1">
    <citation type="submission" date="2016-11" db="UniProtKB">
        <authorList>
            <consortium name="WormBaseParasite"/>
        </authorList>
    </citation>
    <scope>IDENTIFICATION</scope>
</reference>
<dbReference type="SMART" id="SM01126">
    <property type="entry name" value="DDE_Tnp_IS1595"/>
    <property type="match status" value="1"/>
</dbReference>
<organism evidence="2 3">
    <name type="scientific">Meloidogyne hapla</name>
    <name type="common">Root-knot nematode worm</name>
    <dbReference type="NCBI Taxonomy" id="6305"/>
    <lineage>
        <taxon>Eukaryota</taxon>
        <taxon>Metazoa</taxon>
        <taxon>Ecdysozoa</taxon>
        <taxon>Nematoda</taxon>
        <taxon>Chromadorea</taxon>
        <taxon>Rhabditida</taxon>
        <taxon>Tylenchina</taxon>
        <taxon>Tylenchomorpha</taxon>
        <taxon>Tylenchoidea</taxon>
        <taxon>Meloidogynidae</taxon>
        <taxon>Meloidogyninae</taxon>
        <taxon>Meloidogyne</taxon>
    </lineage>
</organism>
<dbReference type="WBParaSite" id="MhA1_Contig223.frz3.gene17">
    <property type="protein sequence ID" value="MhA1_Contig223.frz3.gene17"/>
    <property type="gene ID" value="MhA1_Contig223.frz3.gene17"/>
</dbReference>
<proteinExistence type="predicted"/>
<dbReference type="Proteomes" id="UP000095281">
    <property type="component" value="Unplaced"/>
</dbReference>
<evidence type="ECO:0000313" key="2">
    <source>
        <dbReference type="Proteomes" id="UP000095281"/>
    </source>
</evidence>
<dbReference type="PANTHER" id="PTHR47163:SF3">
    <property type="entry name" value="PROTEIN CBG18017"/>
    <property type="match status" value="1"/>
</dbReference>
<dbReference type="InterPro" id="IPR024445">
    <property type="entry name" value="Tnp_ISXO2-like"/>
</dbReference>
<protein>
    <submittedName>
        <fullName evidence="3">DDE_Tnp_IS1595 domain-containing protein</fullName>
    </submittedName>
</protein>
<keyword evidence="2" id="KW-1185">Reference proteome</keyword>
<dbReference type="OMA" id="ASHWSHE"/>
<dbReference type="InterPro" id="IPR053164">
    <property type="entry name" value="IS1016-like_transposase"/>
</dbReference>
<dbReference type="Pfam" id="PF12762">
    <property type="entry name" value="DDE_Tnp_IS1595"/>
    <property type="match status" value="1"/>
</dbReference>
<name>A0A1I8BF94_MELHA</name>
<accession>A0A1I8BF94</accession>
<dbReference type="PANTHER" id="PTHR47163">
    <property type="entry name" value="DDE_TNP_IS1595 DOMAIN-CONTAINING PROTEIN"/>
    <property type="match status" value="1"/>
</dbReference>
<feature type="domain" description="ISXO2-like transposase" evidence="1">
    <location>
        <begin position="71"/>
        <end position="210"/>
    </location>
</feature>
<evidence type="ECO:0000313" key="3">
    <source>
        <dbReference type="WBParaSite" id="MhA1_Contig223.frz3.gene17"/>
    </source>
</evidence>
<dbReference type="AlphaFoldDB" id="A0A1I8BF94"/>
<sequence length="232" mass="27425">MASNQWNRRKLNEVFPNNNISLNWCINNGFIPSVKECRIHHQPMCIEAEHGKFGRFVCNRGSCRGNNRQSRVNGTWFENVKIDLPAVFRVMRKQLMRQLIEDGSEDFRLELCPNNEKSADVLHSIIEKHVEKGSILHTDYWKGYLGIEKKGYKHERVNHSDPENPFVGPSGVHTNRIESSWRPLKDFFRAKQFHPESLADHIVEYQWRRQCKKRHIDTFDYLLSAVHRKYPV</sequence>
<evidence type="ECO:0000259" key="1">
    <source>
        <dbReference type="SMART" id="SM01126"/>
    </source>
</evidence>